<protein>
    <submittedName>
        <fullName evidence="2">Uncharacterized protein</fullName>
    </submittedName>
</protein>
<dbReference type="GO" id="GO:0000138">
    <property type="term" value="C:Golgi trans cisterna"/>
    <property type="evidence" value="ECO:0007669"/>
    <property type="project" value="TreeGrafter"/>
</dbReference>
<feature type="region of interest" description="Disordered" evidence="1">
    <location>
        <begin position="243"/>
        <end position="277"/>
    </location>
</feature>
<dbReference type="OrthoDB" id="432953at2759"/>
<evidence type="ECO:0000256" key="1">
    <source>
        <dbReference type="SAM" id="MobiDB-lite"/>
    </source>
</evidence>
<dbReference type="Proteomes" id="UP000692954">
    <property type="component" value="Unassembled WGS sequence"/>
</dbReference>
<evidence type="ECO:0000313" key="3">
    <source>
        <dbReference type="Proteomes" id="UP000692954"/>
    </source>
</evidence>
<dbReference type="EMBL" id="CAJJDN010000042">
    <property type="protein sequence ID" value="CAD8081809.1"/>
    <property type="molecule type" value="Genomic_DNA"/>
</dbReference>
<dbReference type="GO" id="GO:0016020">
    <property type="term" value="C:membrane"/>
    <property type="evidence" value="ECO:0007669"/>
    <property type="project" value="TreeGrafter"/>
</dbReference>
<accession>A0A8S1MQF8</accession>
<name>A0A8S1MQF8_9CILI</name>
<proteinExistence type="predicted"/>
<sequence>MGNQNNAKAKFVNLLKQDEENALAEELKSILLLDISQEDYLNAFYPSDIRDILKQSPKRILGVIHFLHKFLCDNQNDLASHIQYRQWKNSLRILTTIIPVLYEGQFKEQMKDILWHTKISKPNEEIQERDPPLIISLLSRLFQLCFHFGFTIDVLEYNDSVIQNDTLLQLFKQYYHNIWNSYQLQVGYIWKGFNIQCKYPNDIAKYFENRYLILSCIYALVSSTLFQQEFFFELEIQEITQEKGSQNSKTDEKNQSNEQEEIEEQFQEKKTQNSNENNKIQQSQKWLVQTPNAALLVLQKIKFFPELLVSMIAFSIFPTERIKEFLKSIVNMPNQMEENLQNVCLKLTSLVIGGQGFVYQDVLPFGKEFEEMVKAKEHFQLFNIPFPQFINLPQSLLEGIIVQLTQKFYSYYKSQQQFIRGTFEKQLSNFESNFIFMSYLSSRTVHNVPNIMVVFLLSYFNPKKYIQKVSLKILKLFSAQPQLNKQLCENQEFTLTFTDAPISVGSWGDLLVTALCNNLLQELQTIKESKLTEITQIIFNISSEIGKLNLQSSEIICSLIKQMANYDFLLKSPKFLISLQNLIGAVSQIIYFFPDDNFDLIQNVIKIKDNIKFFHELQISQKKLQVWWGKHGTPNPIVNQSFIKSQQFQKDVQDVRESQVRSFTQSQQLSNQKKQQKQFQQEEIQSLQQMEQIQSDRTQKTSVEYDKYIASWKSFNQDSVKQFVPLISLTKLLENLFKLALDPTDEQKLKSVVQSHDLRSLMVKQIIFKITVDKFEIFKTLTKQIWSNCLRNSDKFPYFEKSECPSFQQYIEK</sequence>
<dbReference type="AlphaFoldDB" id="A0A8S1MQF8"/>
<dbReference type="InterPro" id="IPR026705">
    <property type="entry name" value="Hid-1/Ecm30"/>
</dbReference>
<reference evidence="2" key="1">
    <citation type="submission" date="2021-01" db="EMBL/GenBank/DDBJ databases">
        <authorList>
            <consortium name="Genoscope - CEA"/>
            <person name="William W."/>
        </authorList>
    </citation>
    <scope>NUCLEOTIDE SEQUENCE</scope>
</reference>
<comment type="caution">
    <text evidence="2">The sequence shown here is derived from an EMBL/GenBank/DDBJ whole genome shotgun (WGS) entry which is preliminary data.</text>
</comment>
<dbReference type="GO" id="GO:0005797">
    <property type="term" value="C:Golgi medial cisterna"/>
    <property type="evidence" value="ECO:0007669"/>
    <property type="project" value="TreeGrafter"/>
</dbReference>
<organism evidence="2 3">
    <name type="scientific">Paramecium sonneborni</name>
    <dbReference type="NCBI Taxonomy" id="65129"/>
    <lineage>
        <taxon>Eukaryota</taxon>
        <taxon>Sar</taxon>
        <taxon>Alveolata</taxon>
        <taxon>Ciliophora</taxon>
        <taxon>Intramacronucleata</taxon>
        <taxon>Oligohymenophorea</taxon>
        <taxon>Peniculida</taxon>
        <taxon>Parameciidae</taxon>
        <taxon>Paramecium</taxon>
    </lineage>
</organism>
<dbReference type="PANTHER" id="PTHR21575:SF12">
    <property type="entry name" value="PROTEIN HID1"/>
    <property type="match status" value="1"/>
</dbReference>
<keyword evidence="3" id="KW-1185">Reference proteome</keyword>
<gene>
    <name evidence="2" type="ORF">PSON_ATCC_30995.1.T0420230</name>
</gene>
<dbReference type="Pfam" id="PF12722">
    <property type="entry name" value="Hid1"/>
    <property type="match status" value="2"/>
</dbReference>
<evidence type="ECO:0000313" key="2">
    <source>
        <dbReference type="EMBL" id="CAD8081809.1"/>
    </source>
</evidence>
<dbReference type="PANTHER" id="PTHR21575">
    <property type="entry name" value="PROTEIN HID1"/>
    <property type="match status" value="1"/>
</dbReference>